<dbReference type="InterPro" id="IPR012910">
    <property type="entry name" value="Plug_dom"/>
</dbReference>
<dbReference type="InterPro" id="IPR008969">
    <property type="entry name" value="CarboxyPept-like_regulatory"/>
</dbReference>
<keyword evidence="5 9" id="KW-0798">TonB box</keyword>
<dbReference type="PROSITE" id="PS51257">
    <property type="entry name" value="PROKAR_LIPOPROTEIN"/>
    <property type="match status" value="1"/>
</dbReference>
<comment type="caution">
    <text evidence="13">The sequence shown here is derived from an EMBL/GenBank/DDBJ whole genome shotgun (WGS) entry which is preliminary data.</text>
</comment>
<evidence type="ECO:0000313" key="14">
    <source>
        <dbReference type="Proteomes" id="UP000245880"/>
    </source>
</evidence>
<keyword evidence="10" id="KW-0732">Signal</keyword>
<dbReference type="NCBIfam" id="TIGR04057">
    <property type="entry name" value="SusC_RagA_signa"/>
    <property type="match status" value="1"/>
</dbReference>
<dbReference type="InterPro" id="IPR037066">
    <property type="entry name" value="Plug_dom_sf"/>
</dbReference>
<keyword evidence="7 8" id="KW-0998">Cell outer membrane</keyword>
<feature type="domain" description="TonB-dependent receptor-like beta-barrel" evidence="11">
    <location>
        <begin position="431"/>
        <end position="787"/>
    </location>
</feature>
<dbReference type="InterPro" id="IPR023996">
    <property type="entry name" value="TonB-dep_OMP_SusC/RagA"/>
</dbReference>
<evidence type="ECO:0000256" key="6">
    <source>
        <dbReference type="ARBA" id="ARBA00023136"/>
    </source>
</evidence>
<gene>
    <name evidence="13" type="ORF">CLV98_10242</name>
</gene>
<dbReference type="Proteomes" id="UP000245880">
    <property type="component" value="Unassembled WGS sequence"/>
</dbReference>
<dbReference type="Pfam" id="PF07715">
    <property type="entry name" value="Plug"/>
    <property type="match status" value="1"/>
</dbReference>
<organism evidence="13 14">
    <name type="scientific">Dyadobacter jejuensis</name>
    <dbReference type="NCBI Taxonomy" id="1082580"/>
    <lineage>
        <taxon>Bacteria</taxon>
        <taxon>Pseudomonadati</taxon>
        <taxon>Bacteroidota</taxon>
        <taxon>Cytophagia</taxon>
        <taxon>Cytophagales</taxon>
        <taxon>Spirosomataceae</taxon>
        <taxon>Dyadobacter</taxon>
    </lineage>
</organism>
<name>A0A316AQZ5_9BACT</name>
<reference evidence="13 14" key="1">
    <citation type="submission" date="2018-03" db="EMBL/GenBank/DDBJ databases">
        <title>Genomic Encyclopedia of Archaeal and Bacterial Type Strains, Phase II (KMG-II): from individual species to whole genera.</title>
        <authorList>
            <person name="Goeker M."/>
        </authorList>
    </citation>
    <scope>NUCLEOTIDE SEQUENCE [LARGE SCALE GENOMIC DNA]</scope>
    <source>
        <strain evidence="13 14">DSM 100346</strain>
    </source>
</reference>
<evidence type="ECO:0000256" key="8">
    <source>
        <dbReference type="PROSITE-ProRule" id="PRU01360"/>
    </source>
</evidence>
<evidence type="ECO:0000256" key="10">
    <source>
        <dbReference type="SAM" id="SignalP"/>
    </source>
</evidence>
<dbReference type="RefSeq" id="WP_109673117.1">
    <property type="nucleotide sequence ID" value="NZ_QGDT01000002.1"/>
</dbReference>
<dbReference type="Gene3D" id="2.40.170.20">
    <property type="entry name" value="TonB-dependent receptor, beta-barrel domain"/>
    <property type="match status" value="1"/>
</dbReference>
<sequence>MKNTLFSVMACFLLACSYGYSQNRTITGTVTDEDGSALPGVSIAIRNTNQGTITEADGSYRLEADPNATLVFSFIGFLNQEIKIGNQSVINVSLKNDINQLQEVLVTALGIKREARAVGYSVAQVDGSELVRKSEVDPLKSLQGKVAGVDIRTSQGTPGAATKISIRGNTSFFGSNEPLIIVDGIPYNNRQVTTSSQTSGGGAYSNGLSSLDPNDIASMNILKGAAAAALYGSRASNGAIIITTKSGSSSPGRKGMEVTYSGSFATETIANLPDYQNTYGPGSSFTYANANGSWGPSFASRDSIPVWPDYLSAFPGSFPASGNIAYEAVPNNVKDLFRTGKVWDNSVNVTGGNEKSSVSATMSFLKHSGYVPNSSFDRGSIGLGGNTKLDNGLTIGGNFSYSHTNQAGSTFGENQVEGASSSFARNLFLGRNWNIAGLPFEDANGYPVSTSNAQYDNPLWAWKHNVVTTKNDRATGNINLSYDITSWLNASYRIGINNYSLFRREVVDLGSRGSGGLGTIKEQNFNNKEIESIFLLNFNPAPIGKFDVKAFLGHNVNSRDWRDQLTTGNQIVAPGIYTLTNTKTQVADASDYFQRRLWGIFGEVSVGYDDLAYLTLTGRNDWSSTLPKSNRSYFYPSASLAVNVTKMLNIPEQNFYGKLKASWSKVGRDADPYYLQNTYVINTPFLGESSASINPSAANPNLKPEFTTDQEIGAEMWILKRRIGLDLALYKRISKNQIAPITLPRSTGFDETYENFGVISNKGVEVDLKAIPVQTDDFEWNVHFIYTKNKSIIEELQDGVTLIELAGVLTDIRPVAIRDPEKGIVNQPYGALYGTRSARDEEGNLLINPTTGELIPALEPGVVGNPNPDYKMGFSTGISYKGFSLNALLDYTHGGDMYSVTVTSMLGRGVTKDTEDRETSWVIPGYYGDANTGTPLLVDGQKVPNTTAISTNGLYFGETFAINSATEWNVFDATLWTLREVSLGYEIPKKFLTKTPFGSANLSVSGRNLWYLAPNMPKHTNFNPESASYGSTNISGIELSAAPTTRRFGVNLRVSF</sequence>
<dbReference type="InterPro" id="IPR000531">
    <property type="entry name" value="Beta-barrel_TonB"/>
</dbReference>
<protein>
    <submittedName>
        <fullName evidence="13">TonB-linked SusC/RagA family outer membrane protein</fullName>
    </submittedName>
</protein>
<dbReference type="EMBL" id="QGDT01000002">
    <property type="protein sequence ID" value="PWJ59210.1"/>
    <property type="molecule type" value="Genomic_DNA"/>
</dbReference>
<keyword evidence="14" id="KW-1185">Reference proteome</keyword>
<dbReference type="InterPro" id="IPR036942">
    <property type="entry name" value="Beta-barrel_TonB_sf"/>
</dbReference>
<dbReference type="OrthoDB" id="9768177at2"/>
<evidence type="ECO:0000259" key="12">
    <source>
        <dbReference type="Pfam" id="PF07715"/>
    </source>
</evidence>
<dbReference type="GO" id="GO:0009279">
    <property type="term" value="C:cell outer membrane"/>
    <property type="evidence" value="ECO:0007669"/>
    <property type="project" value="UniProtKB-SubCell"/>
</dbReference>
<evidence type="ECO:0000256" key="4">
    <source>
        <dbReference type="ARBA" id="ARBA00022692"/>
    </source>
</evidence>
<keyword evidence="2 8" id="KW-0813">Transport</keyword>
<dbReference type="InterPro" id="IPR023997">
    <property type="entry name" value="TonB-dep_OMP_SusC/RagA_CS"/>
</dbReference>
<dbReference type="Gene3D" id="2.60.40.1120">
    <property type="entry name" value="Carboxypeptidase-like, regulatory domain"/>
    <property type="match status" value="1"/>
</dbReference>
<accession>A0A316AQZ5</accession>
<keyword evidence="3 8" id="KW-1134">Transmembrane beta strand</keyword>
<evidence type="ECO:0000313" key="13">
    <source>
        <dbReference type="EMBL" id="PWJ59210.1"/>
    </source>
</evidence>
<dbReference type="Pfam" id="PF13715">
    <property type="entry name" value="CarbopepD_reg_2"/>
    <property type="match status" value="1"/>
</dbReference>
<evidence type="ECO:0000256" key="7">
    <source>
        <dbReference type="ARBA" id="ARBA00023237"/>
    </source>
</evidence>
<evidence type="ECO:0000259" key="11">
    <source>
        <dbReference type="Pfam" id="PF00593"/>
    </source>
</evidence>
<evidence type="ECO:0000256" key="1">
    <source>
        <dbReference type="ARBA" id="ARBA00004571"/>
    </source>
</evidence>
<evidence type="ECO:0000256" key="2">
    <source>
        <dbReference type="ARBA" id="ARBA00022448"/>
    </source>
</evidence>
<dbReference type="SUPFAM" id="SSF49464">
    <property type="entry name" value="Carboxypeptidase regulatory domain-like"/>
    <property type="match status" value="1"/>
</dbReference>
<keyword evidence="4 8" id="KW-0812">Transmembrane</keyword>
<dbReference type="FunFam" id="2.60.40.1120:FF:000003">
    <property type="entry name" value="Outer membrane protein Omp121"/>
    <property type="match status" value="1"/>
</dbReference>
<evidence type="ECO:0000256" key="9">
    <source>
        <dbReference type="RuleBase" id="RU003357"/>
    </source>
</evidence>
<evidence type="ECO:0000256" key="3">
    <source>
        <dbReference type="ARBA" id="ARBA00022452"/>
    </source>
</evidence>
<proteinExistence type="inferred from homology"/>
<comment type="subcellular location">
    <subcellularLocation>
        <location evidence="1 8">Cell outer membrane</location>
        <topology evidence="1 8">Multi-pass membrane protein</topology>
    </subcellularLocation>
</comment>
<feature type="signal peptide" evidence="10">
    <location>
        <begin position="1"/>
        <end position="21"/>
    </location>
</feature>
<feature type="chain" id="PRO_5016275208" evidence="10">
    <location>
        <begin position="22"/>
        <end position="1056"/>
    </location>
</feature>
<feature type="domain" description="TonB-dependent receptor plug" evidence="12">
    <location>
        <begin position="116"/>
        <end position="239"/>
    </location>
</feature>
<dbReference type="Pfam" id="PF00593">
    <property type="entry name" value="TonB_dep_Rec_b-barrel"/>
    <property type="match status" value="1"/>
</dbReference>
<dbReference type="PROSITE" id="PS52016">
    <property type="entry name" value="TONB_DEPENDENT_REC_3"/>
    <property type="match status" value="1"/>
</dbReference>
<dbReference type="AlphaFoldDB" id="A0A316AQZ5"/>
<comment type="similarity">
    <text evidence="8 9">Belongs to the TonB-dependent receptor family.</text>
</comment>
<dbReference type="SUPFAM" id="SSF56935">
    <property type="entry name" value="Porins"/>
    <property type="match status" value="1"/>
</dbReference>
<dbReference type="Gene3D" id="2.170.130.10">
    <property type="entry name" value="TonB-dependent receptor, plug domain"/>
    <property type="match status" value="1"/>
</dbReference>
<dbReference type="NCBIfam" id="TIGR04056">
    <property type="entry name" value="OMP_RagA_SusC"/>
    <property type="match status" value="1"/>
</dbReference>
<dbReference type="InterPro" id="IPR039426">
    <property type="entry name" value="TonB-dep_rcpt-like"/>
</dbReference>
<evidence type="ECO:0000256" key="5">
    <source>
        <dbReference type="ARBA" id="ARBA00023077"/>
    </source>
</evidence>
<keyword evidence="6 8" id="KW-0472">Membrane</keyword>